<name>A0AA88L643_ARTSF</name>
<feature type="compositionally biased region" description="Basic residues" evidence="1">
    <location>
        <begin position="56"/>
        <end position="69"/>
    </location>
</feature>
<proteinExistence type="predicted"/>
<sequence length="202" mass="22859">MNYHGSCSLEVNLDNLFDIAHADTLERMKTETDKLFLMKQREPGRPGFLGGVDKRLAKKKKERSRQRRLKEHERIVRQRESLAVASTSTTNNIESLEDSDNEQILNSELILLTAPCHKQSSKRGRKNLITPKLVAALDHCQLSIRDSVYILNAVVEALGLNGNDFQFNKSSIQPVRTETRKSRAEAIKSNLQNNVPDAVTVH</sequence>
<dbReference type="EMBL" id="JAVRJZ010000013">
    <property type="protein sequence ID" value="KAK2714101.1"/>
    <property type="molecule type" value="Genomic_DNA"/>
</dbReference>
<keyword evidence="3" id="KW-1185">Reference proteome</keyword>
<protein>
    <submittedName>
        <fullName evidence="2">Uncharacterized protein</fullName>
    </submittedName>
</protein>
<evidence type="ECO:0000313" key="3">
    <source>
        <dbReference type="Proteomes" id="UP001187531"/>
    </source>
</evidence>
<dbReference type="AlphaFoldDB" id="A0AA88L643"/>
<feature type="region of interest" description="Disordered" evidence="1">
    <location>
        <begin position="47"/>
        <end position="70"/>
    </location>
</feature>
<organism evidence="2 3">
    <name type="scientific">Artemia franciscana</name>
    <name type="common">Brine shrimp</name>
    <name type="synonym">Artemia sanfranciscana</name>
    <dbReference type="NCBI Taxonomy" id="6661"/>
    <lineage>
        <taxon>Eukaryota</taxon>
        <taxon>Metazoa</taxon>
        <taxon>Ecdysozoa</taxon>
        <taxon>Arthropoda</taxon>
        <taxon>Crustacea</taxon>
        <taxon>Branchiopoda</taxon>
        <taxon>Anostraca</taxon>
        <taxon>Artemiidae</taxon>
        <taxon>Artemia</taxon>
    </lineage>
</organism>
<evidence type="ECO:0000256" key="1">
    <source>
        <dbReference type="SAM" id="MobiDB-lite"/>
    </source>
</evidence>
<evidence type="ECO:0000313" key="2">
    <source>
        <dbReference type="EMBL" id="KAK2714101.1"/>
    </source>
</evidence>
<accession>A0AA88L643</accession>
<reference evidence="2" key="1">
    <citation type="submission" date="2023-07" db="EMBL/GenBank/DDBJ databases">
        <title>Chromosome-level genome assembly of Artemia franciscana.</title>
        <authorList>
            <person name="Jo E."/>
        </authorList>
    </citation>
    <scope>NUCLEOTIDE SEQUENCE</scope>
    <source>
        <tissue evidence="2">Whole body</tissue>
    </source>
</reference>
<dbReference type="Proteomes" id="UP001187531">
    <property type="component" value="Unassembled WGS sequence"/>
</dbReference>
<gene>
    <name evidence="2" type="ORF">QYM36_008633</name>
</gene>
<comment type="caution">
    <text evidence="2">The sequence shown here is derived from an EMBL/GenBank/DDBJ whole genome shotgun (WGS) entry which is preliminary data.</text>
</comment>